<dbReference type="InterPro" id="IPR051655">
    <property type="entry name" value="FAM161"/>
</dbReference>
<feature type="compositionally biased region" description="Basic and acidic residues" evidence="12">
    <location>
        <begin position="395"/>
        <end position="424"/>
    </location>
</feature>
<evidence type="ECO:0000256" key="4">
    <source>
        <dbReference type="ARBA" id="ARBA00022490"/>
    </source>
</evidence>
<sequence length="469" mass="53061">MYRSTSLQNKDLMALYGGGGGGGGGGDHYCVTEEDCSSEVFDPEPERGEEEGRGGRSIRRSLSLEIYGLQREPHVHFSNQQYYRRLEELKSAHLRNMAQLQRMYIGQGRERQEEEEGGLGGRQDAEDRLSVSSGPARKLQRINSQEELDFHDTSSASDQSELCGADSMGELDPDDPRGTPVQDRTVERGFLLSPEEMPTREQFRFQTKASCPKPQGRPSRQTGVRVRSNSKATVPKPFQMMLREEGRKRHKVRTRSEIELENTLLRRELEELQECQKKFRASPAPAHIHLPLYEMISRCPARPSDRSRSGDGDRDRDRDPRSNRAPAAASPRPFHFLERERRKREAKMVAELGKLGPKEERGAFRARPMPSSVHGTKPGARAETTSRQYLTLCPLEREATEGRSDPNSDPEPDHPKSDTSPDSRRPRRCPSSKPAKKQIELSIEMVKEREWSSTDPPSLCSLTRVTASV</sequence>
<dbReference type="EMBL" id="JBCEZU010000002">
    <property type="protein sequence ID" value="KAK9541207.1"/>
    <property type="molecule type" value="Genomic_DNA"/>
</dbReference>
<feature type="compositionally biased region" description="Polar residues" evidence="12">
    <location>
        <begin position="218"/>
        <end position="231"/>
    </location>
</feature>
<keyword evidence="14" id="KW-1185">Reference proteome</keyword>
<dbReference type="GO" id="GO:0005814">
    <property type="term" value="C:centriole"/>
    <property type="evidence" value="ECO:0007669"/>
    <property type="project" value="UniProtKB-SubCell"/>
</dbReference>
<feature type="compositionally biased region" description="Basic and acidic residues" evidence="12">
    <location>
        <begin position="303"/>
        <end position="322"/>
    </location>
</feature>
<evidence type="ECO:0000256" key="6">
    <source>
        <dbReference type="ARBA" id="ARBA00023054"/>
    </source>
</evidence>
<dbReference type="GO" id="GO:0044782">
    <property type="term" value="P:cilium organization"/>
    <property type="evidence" value="ECO:0007669"/>
    <property type="project" value="TreeGrafter"/>
</dbReference>
<evidence type="ECO:0000256" key="9">
    <source>
        <dbReference type="ARBA" id="ARBA00023273"/>
    </source>
</evidence>
<name>A0AAW1G254_ZOAVI</name>
<feature type="region of interest" description="Disordered" evidence="12">
    <location>
        <begin position="37"/>
        <end position="56"/>
    </location>
</feature>
<reference evidence="13 14" key="1">
    <citation type="journal article" date="2024" name="Genome Biol. Evol.">
        <title>Chromosome-level genome assembly of the viviparous eelpout Zoarces viviparus.</title>
        <authorList>
            <person name="Fuhrmann N."/>
            <person name="Brasseur M.V."/>
            <person name="Bakowski C.E."/>
            <person name="Podsiadlowski L."/>
            <person name="Prost S."/>
            <person name="Krehenwinkel H."/>
            <person name="Mayer C."/>
        </authorList>
    </citation>
    <scope>NUCLEOTIDE SEQUENCE [LARGE SCALE GENOMIC DNA]</scope>
    <source>
        <strain evidence="13">NO-MEL_2022_Ind0_liver</strain>
    </source>
</reference>
<feature type="compositionally biased region" description="Basic residues" evidence="12">
    <location>
        <begin position="425"/>
        <end position="436"/>
    </location>
</feature>
<keyword evidence="5" id="KW-0970">Cilium biogenesis/degradation</keyword>
<keyword evidence="4" id="KW-0963">Cytoplasm</keyword>
<evidence type="ECO:0000256" key="3">
    <source>
        <dbReference type="ARBA" id="ARBA00006663"/>
    </source>
</evidence>
<proteinExistence type="inferred from homology"/>
<evidence type="ECO:0000256" key="5">
    <source>
        <dbReference type="ARBA" id="ARBA00022794"/>
    </source>
</evidence>
<keyword evidence="8" id="KW-0206">Cytoskeleton</keyword>
<feature type="region of interest" description="Disordered" evidence="12">
    <location>
        <begin position="108"/>
        <end position="231"/>
    </location>
</feature>
<feature type="compositionally biased region" description="Basic and acidic residues" evidence="12">
    <location>
        <begin position="44"/>
        <end position="54"/>
    </location>
</feature>
<dbReference type="PANTHER" id="PTHR21501">
    <property type="entry name" value="PROTEIN FAM-161"/>
    <property type="match status" value="1"/>
</dbReference>
<keyword evidence="9" id="KW-0966">Cell projection</keyword>
<dbReference type="Proteomes" id="UP001488805">
    <property type="component" value="Unassembled WGS sequence"/>
</dbReference>
<evidence type="ECO:0000256" key="11">
    <source>
        <dbReference type="ARBA" id="ARBA00039949"/>
    </source>
</evidence>
<evidence type="ECO:0000256" key="12">
    <source>
        <dbReference type="SAM" id="MobiDB-lite"/>
    </source>
</evidence>
<organism evidence="13 14">
    <name type="scientific">Zoarces viviparus</name>
    <name type="common">Viviparous eelpout</name>
    <name type="synonym">Blennius viviparus</name>
    <dbReference type="NCBI Taxonomy" id="48416"/>
    <lineage>
        <taxon>Eukaryota</taxon>
        <taxon>Metazoa</taxon>
        <taxon>Chordata</taxon>
        <taxon>Craniata</taxon>
        <taxon>Vertebrata</taxon>
        <taxon>Euteleostomi</taxon>
        <taxon>Actinopterygii</taxon>
        <taxon>Neopterygii</taxon>
        <taxon>Teleostei</taxon>
        <taxon>Neoteleostei</taxon>
        <taxon>Acanthomorphata</taxon>
        <taxon>Eupercaria</taxon>
        <taxon>Perciformes</taxon>
        <taxon>Cottioidei</taxon>
        <taxon>Zoarcales</taxon>
        <taxon>Zoarcidae</taxon>
        <taxon>Zoarcinae</taxon>
        <taxon>Zoarces</taxon>
    </lineage>
</organism>
<dbReference type="GO" id="GO:0005929">
    <property type="term" value="C:cilium"/>
    <property type="evidence" value="ECO:0007669"/>
    <property type="project" value="TreeGrafter"/>
</dbReference>
<keyword evidence="6" id="KW-0175">Coiled coil</keyword>
<dbReference type="InterPro" id="IPR019579">
    <property type="entry name" value="FAM161A/B"/>
</dbReference>
<dbReference type="PANTHER" id="PTHR21501:SF3">
    <property type="entry name" value="PROTEIN FAM161A"/>
    <property type="match status" value="1"/>
</dbReference>
<gene>
    <name evidence="13" type="ORF">VZT92_001270</name>
</gene>
<keyword evidence="7" id="KW-0969">Cilium</keyword>
<evidence type="ECO:0000256" key="1">
    <source>
        <dbReference type="ARBA" id="ARBA00004114"/>
    </source>
</evidence>
<dbReference type="Pfam" id="PF10595">
    <property type="entry name" value="FAM161A_B"/>
    <property type="match status" value="1"/>
</dbReference>
<feature type="compositionally biased region" description="Low complexity" evidence="12">
    <location>
        <begin position="323"/>
        <end position="333"/>
    </location>
</feature>
<protein>
    <recommendedName>
        <fullName evidence="11">Protein FAM161A</fullName>
    </recommendedName>
</protein>
<evidence type="ECO:0000256" key="2">
    <source>
        <dbReference type="ARBA" id="ARBA00004120"/>
    </source>
</evidence>
<evidence type="ECO:0000256" key="10">
    <source>
        <dbReference type="ARBA" id="ARBA00037165"/>
    </source>
</evidence>
<comment type="subcellular location">
    <subcellularLocation>
        <location evidence="2">Cytoplasm</location>
        <location evidence="2">Cytoskeleton</location>
        <location evidence="2">Cilium basal body</location>
    </subcellularLocation>
    <subcellularLocation>
        <location evidence="1">Cytoplasm</location>
        <location evidence="1">Cytoskeleton</location>
        <location evidence="1">Microtubule organizing center</location>
        <location evidence="1">Centrosome</location>
        <location evidence="1">Centriole</location>
    </subcellularLocation>
</comment>
<accession>A0AAW1G254</accession>
<evidence type="ECO:0000256" key="8">
    <source>
        <dbReference type="ARBA" id="ARBA00023212"/>
    </source>
</evidence>
<comment type="function">
    <text evidence="10">Involved in ciliogenesis.</text>
</comment>
<comment type="caution">
    <text evidence="13">The sequence shown here is derived from an EMBL/GenBank/DDBJ whole genome shotgun (WGS) entry which is preliminary data.</text>
</comment>
<evidence type="ECO:0000256" key="7">
    <source>
        <dbReference type="ARBA" id="ARBA00023069"/>
    </source>
</evidence>
<dbReference type="AlphaFoldDB" id="A0AAW1G254"/>
<feature type="region of interest" description="Disordered" evidence="12">
    <location>
        <begin position="299"/>
        <end position="469"/>
    </location>
</feature>
<feature type="compositionally biased region" description="Polar residues" evidence="12">
    <location>
        <begin position="453"/>
        <end position="469"/>
    </location>
</feature>
<evidence type="ECO:0000313" key="14">
    <source>
        <dbReference type="Proteomes" id="UP001488805"/>
    </source>
</evidence>
<evidence type="ECO:0000313" key="13">
    <source>
        <dbReference type="EMBL" id="KAK9541207.1"/>
    </source>
</evidence>
<comment type="similarity">
    <text evidence="3">Belongs to the FAM161 family.</text>
</comment>